<feature type="region of interest" description="Disordered" evidence="9">
    <location>
        <begin position="655"/>
        <end position="704"/>
    </location>
</feature>
<dbReference type="InterPro" id="IPR016039">
    <property type="entry name" value="Thiolase-like"/>
</dbReference>
<keyword evidence="5" id="KW-0597">Phosphoprotein</keyword>
<organism evidence="11 12">
    <name type="scientific">Streptomyces qinglanensis</name>
    <dbReference type="NCBI Taxonomy" id="943816"/>
    <lineage>
        <taxon>Bacteria</taxon>
        <taxon>Bacillati</taxon>
        <taxon>Actinomycetota</taxon>
        <taxon>Actinomycetes</taxon>
        <taxon>Kitasatosporales</taxon>
        <taxon>Streptomycetaceae</taxon>
        <taxon>Streptomyces</taxon>
    </lineage>
</organism>
<evidence type="ECO:0000256" key="5">
    <source>
        <dbReference type="ARBA" id="ARBA00022553"/>
    </source>
</evidence>
<reference evidence="12" key="1">
    <citation type="submission" date="2016-10" db="EMBL/GenBank/DDBJ databases">
        <authorList>
            <person name="Varghese N."/>
            <person name="Submissions S."/>
        </authorList>
    </citation>
    <scope>NUCLEOTIDE SEQUENCE [LARGE SCALE GENOMIC DNA]</scope>
    <source>
        <strain evidence="12">CGMCC 4.6825</strain>
    </source>
</reference>
<keyword evidence="7" id="KW-0677">Repeat</keyword>
<comment type="pathway">
    <text evidence="2">Antibiotic biosynthesis.</text>
</comment>
<dbReference type="InterPro" id="IPR014031">
    <property type="entry name" value="Ketoacyl_synth_C"/>
</dbReference>
<keyword evidence="4" id="KW-0963">Cytoplasm</keyword>
<dbReference type="Pfam" id="PF00550">
    <property type="entry name" value="PP-binding"/>
    <property type="match status" value="2"/>
</dbReference>
<evidence type="ECO:0000256" key="9">
    <source>
        <dbReference type="SAM" id="MobiDB-lite"/>
    </source>
</evidence>
<dbReference type="Gene3D" id="3.40.47.10">
    <property type="match status" value="1"/>
</dbReference>
<dbReference type="Proteomes" id="UP000182841">
    <property type="component" value="Unassembled WGS sequence"/>
</dbReference>
<dbReference type="GO" id="GO:0005737">
    <property type="term" value="C:cytoplasm"/>
    <property type="evidence" value="ECO:0007669"/>
    <property type="project" value="UniProtKB-SubCell"/>
</dbReference>
<dbReference type="InterPro" id="IPR014030">
    <property type="entry name" value="Ketoacyl_synth_N"/>
</dbReference>
<dbReference type="GO" id="GO:0004315">
    <property type="term" value="F:3-oxoacyl-[acyl-carrier-protein] synthase activity"/>
    <property type="evidence" value="ECO:0007669"/>
    <property type="project" value="InterPro"/>
</dbReference>
<name>A0A1H9V1T1_9ACTN</name>
<dbReference type="SUPFAM" id="SSF53335">
    <property type="entry name" value="S-adenosyl-L-methionine-dependent methyltransferases"/>
    <property type="match status" value="1"/>
</dbReference>
<evidence type="ECO:0000256" key="3">
    <source>
        <dbReference type="ARBA" id="ARBA00022450"/>
    </source>
</evidence>
<dbReference type="EMBL" id="FOGO01000010">
    <property type="protein sequence ID" value="SES15632.1"/>
    <property type="molecule type" value="Genomic_DNA"/>
</dbReference>
<dbReference type="Pfam" id="PF00109">
    <property type="entry name" value="ketoacyl-synt"/>
    <property type="match status" value="1"/>
</dbReference>
<dbReference type="Gene3D" id="3.40.50.150">
    <property type="entry name" value="Vaccinia Virus protein VP39"/>
    <property type="match status" value="1"/>
</dbReference>
<dbReference type="PANTHER" id="PTHR43775:SF37">
    <property type="entry name" value="SI:DKEY-61P9.11"/>
    <property type="match status" value="1"/>
</dbReference>
<dbReference type="InterPro" id="IPR020841">
    <property type="entry name" value="PKS_Beta-ketoAc_synthase_dom"/>
</dbReference>
<keyword evidence="8" id="KW-0012">Acyltransferase</keyword>
<dbReference type="PROSITE" id="PS52004">
    <property type="entry name" value="KS3_2"/>
    <property type="match status" value="1"/>
</dbReference>
<dbReference type="STRING" id="943816.AN217_23325"/>
<dbReference type="InterPro" id="IPR018201">
    <property type="entry name" value="Ketoacyl_synth_AS"/>
</dbReference>
<feature type="region of interest" description="Disordered" evidence="9">
    <location>
        <begin position="733"/>
        <end position="752"/>
    </location>
</feature>
<dbReference type="Gene3D" id="3.30.70.3290">
    <property type="match status" value="1"/>
</dbReference>
<evidence type="ECO:0000256" key="8">
    <source>
        <dbReference type="ARBA" id="ARBA00023315"/>
    </source>
</evidence>
<dbReference type="SUPFAM" id="SSF47336">
    <property type="entry name" value="ACP-like"/>
    <property type="match status" value="3"/>
</dbReference>
<dbReference type="InterPro" id="IPR029063">
    <property type="entry name" value="SAM-dependent_MTases_sf"/>
</dbReference>
<dbReference type="GO" id="GO:0006633">
    <property type="term" value="P:fatty acid biosynthetic process"/>
    <property type="evidence" value="ECO:0007669"/>
    <property type="project" value="InterPro"/>
</dbReference>
<proteinExistence type="predicted"/>
<dbReference type="InterPro" id="IPR009081">
    <property type="entry name" value="PP-bd_ACP"/>
</dbReference>
<dbReference type="GO" id="GO:0071770">
    <property type="term" value="P:DIM/DIP cell wall layer assembly"/>
    <property type="evidence" value="ECO:0007669"/>
    <property type="project" value="TreeGrafter"/>
</dbReference>
<dbReference type="InterPro" id="IPR036736">
    <property type="entry name" value="ACP-like_sf"/>
</dbReference>
<dbReference type="InterPro" id="IPR054514">
    <property type="entry name" value="RhiE-like_linker"/>
</dbReference>
<feature type="compositionally biased region" description="Pro residues" evidence="9">
    <location>
        <begin position="691"/>
        <end position="701"/>
    </location>
</feature>
<sequence length="1289" mass="132691">MTSTEFRSVVDRYLTAGPAAATEPPPAPTSALDIAVVGMAGRFPGADDVRTFWENLAAGRKSVGELPTEILGEGARGYRWGGVIADRDCFDPEFFGIDPREADSMNLHQRLLLQEAWHAVEDAGIDPFSLYGSDTGMFVGAEPAGYLHESFTGASDALVAARLSYFLDWHGPALVVNTACSSSVVAIHMACRSLLAGDCGMALAGGANVGLDQSSLNLLADMGVLSPSGECRTFDNSANGTVFAEGVAVLVLKRLADAEAAGDDIRGVIRATGVNHDGASNGLTAPNGPAQEKLVETVYRRHGIDTSRVGYVEAHGTGTVLGDPVEAGALARAFSRQQPNPDGCVLGSAKANVGHTGAAAGAIGLVKVLLSMRNERFPGMPTFRTLNPMIKLDGSGITIDAVGRPWPATPGAPRLAAVNSMGHSGTNAHLVVEEYQPAPRPAAGDRAPGPVAVPLSARDGERLGALAGELADHLERVCATGAESGQDTLRRLIADLLGIDPGGLRGDRNLESHGAEPHQLAQLANLLARQTGRQVTVDTLYESPSVDSLVASLAPAARPDERQPVWAPPTLADVAVTLQQGRAALDERAVVVAGSVSELVAALRALAAGRPTADTTMGRARTGAPRAADGTPAELAAAWCRGAEVSWPATDGRRISLPGYPFARNRHGRDRLAPRPAAGAAAAPAARPQPAGQPGPAPRPAAEPRIAPAAPAAPAPAAPAPAATVAPAAAPVAPAEPSAPTAPAPATVPAAPARPAAPAAAPAAPAVAAYAPADTGPQAAAGPGGLREDVALWLTRVIADEVGVDPAAVDRWERFDAFGVDSVVRTRVNQYLAQRFPAASRTLLFEFPTIDEVADLLTTDFPADCRTALQGAEPVPGVQLSGGGGAVGVEPAVVPSGAAVGVPASGGGDVVGWLSGVVGEEAGVAAGEVDPWRSWDAFGIDSVVRTRVNHRIAEVFPDASRTLLFEFGCVAEVAESLAADFPADSSALPGAPAGVAPAATGASAPSAEPIPEWPAEPTWAAPFPAREIGFSASRVLLHPEADPDDTQLVREHQAELLDVLLRGEDLDRADGLFDLHGAQGAAGLRLAARHRTLRVHIRTADPAQAEAAARAAKEHGLDTRVTVAHTDPATVHEVALGLEGSHLVADKAAHLAGIAAALPEGGRLLLADFLAVGSERTDPGLGIRLPTPEQWADHLADAGFVLDDAVDASARVGHFLADFDVDQHTAGLDPRSKDRWRFHTDLAVPLERGTAAYLLLRLRKDTTAGPAAGRAANRARIAAATPYAEAVTR</sequence>
<dbReference type="GO" id="GO:0004312">
    <property type="term" value="F:fatty acid synthase activity"/>
    <property type="evidence" value="ECO:0007669"/>
    <property type="project" value="TreeGrafter"/>
</dbReference>
<dbReference type="PROSITE" id="PS00606">
    <property type="entry name" value="KS3_1"/>
    <property type="match status" value="1"/>
</dbReference>
<dbReference type="GO" id="GO:0017000">
    <property type="term" value="P:antibiotic biosynthetic process"/>
    <property type="evidence" value="ECO:0007669"/>
    <property type="project" value="UniProtKB-ARBA"/>
</dbReference>
<dbReference type="InterPro" id="IPR050091">
    <property type="entry name" value="PKS_NRPS_Biosynth_Enz"/>
</dbReference>
<dbReference type="Pfam" id="PF22336">
    <property type="entry name" value="RhiE-like_linker"/>
    <property type="match status" value="1"/>
</dbReference>
<gene>
    <name evidence="11" type="ORF">SAMN05421870_11048</name>
</gene>
<dbReference type="OrthoDB" id="9778690at2"/>
<feature type="compositionally biased region" description="Low complexity" evidence="9">
    <location>
        <begin position="674"/>
        <end position="690"/>
    </location>
</feature>
<evidence type="ECO:0000256" key="1">
    <source>
        <dbReference type="ARBA" id="ARBA00004496"/>
    </source>
</evidence>
<keyword evidence="12" id="KW-1185">Reference proteome</keyword>
<keyword evidence="3" id="KW-0596">Phosphopantetheine</keyword>
<evidence type="ECO:0000256" key="7">
    <source>
        <dbReference type="ARBA" id="ARBA00022737"/>
    </source>
</evidence>
<dbReference type="Gene3D" id="1.10.1200.10">
    <property type="entry name" value="ACP-like"/>
    <property type="match status" value="2"/>
</dbReference>
<dbReference type="InterPro" id="IPR020803">
    <property type="entry name" value="MeTfrase_dom"/>
</dbReference>
<evidence type="ECO:0000256" key="6">
    <source>
        <dbReference type="ARBA" id="ARBA00022679"/>
    </source>
</evidence>
<evidence type="ECO:0000313" key="12">
    <source>
        <dbReference type="Proteomes" id="UP000182841"/>
    </source>
</evidence>
<dbReference type="SUPFAM" id="SSF53901">
    <property type="entry name" value="Thiolase-like"/>
    <property type="match status" value="1"/>
</dbReference>
<dbReference type="GO" id="GO:0031177">
    <property type="term" value="F:phosphopantetheine binding"/>
    <property type="evidence" value="ECO:0007669"/>
    <property type="project" value="InterPro"/>
</dbReference>
<dbReference type="InterPro" id="IPR020806">
    <property type="entry name" value="PKS_PP-bd"/>
</dbReference>
<evidence type="ECO:0000313" key="11">
    <source>
        <dbReference type="EMBL" id="SES15632.1"/>
    </source>
</evidence>
<dbReference type="SMART" id="SM00828">
    <property type="entry name" value="PKS_MT"/>
    <property type="match status" value="1"/>
</dbReference>
<dbReference type="RefSeq" id="WP_075001887.1">
    <property type="nucleotide sequence ID" value="NZ_FOGO01000010.1"/>
</dbReference>
<comment type="subcellular location">
    <subcellularLocation>
        <location evidence="1">Cytoplasm</location>
    </subcellularLocation>
</comment>
<evidence type="ECO:0000259" key="10">
    <source>
        <dbReference type="PROSITE" id="PS52004"/>
    </source>
</evidence>
<accession>A0A1H9V1T1</accession>
<feature type="domain" description="Ketosynthase family 3 (KS3)" evidence="10">
    <location>
        <begin position="31"/>
        <end position="434"/>
    </location>
</feature>
<dbReference type="SMART" id="SM00823">
    <property type="entry name" value="PKS_PP"/>
    <property type="match status" value="3"/>
</dbReference>
<dbReference type="CDD" id="cd00833">
    <property type="entry name" value="PKS"/>
    <property type="match status" value="1"/>
</dbReference>
<dbReference type="SMART" id="SM00825">
    <property type="entry name" value="PKS_KS"/>
    <property type="match status" value="1"/>
</dbReference>
<dbReference type="Pfam" id="PF02801">
    <property type="entry name" value="Ketoacyl-synt_C"/>
    <property type="match status" value="1"/>
</dbReference>
<evidence type="ECO:0000256" key="2">
    <source>
        <dbReference type="ARBA" id="ARBA00004792"/>
    </source>
</evidence>
<keyword evidence="6" id="KW-0808">Transferase</keyword>
<dbReference type="PANTHER" id="PTHR43775">
    <property type="entry name" value="FATTY ACID SYNTHASE"/>
    <property type="match status" value="1"/>
</dbReference>
<dbReference type="GO" id="GO:0005886">
    <property type="term" value="C:plasma membrane"/>
    <property type="evidence" value="ECO:0007669"/>
    <property type="project" value="TreeGrafter"/>
</dbReference>
<protein>
    <submittedName>
        <fullName evidence="11">Phosphopantetheine attachment site</fullName>
    </submittedName>
</protein>
<evidence type="ECO:0000256" key="4">
    <source>
        <dbReference type="ARBA" id="ARBA00022490"/>
    </source>
</evidence>